<evidence type="ECO:0000313" key="2">
    <source>
        <dbReference type="Proteomes" id="UP000265520"/>
    </source>
</evidence>
<proteinExistence type="predicted"/>
<sequence>MSSSGLNHVVVGRAGSWILAKWAGPILWGGKSNRGVNGPRRIGPLSGRP</sequence>
<keyword evidence="2" id="KW-1185">Reference proteome</keyword>
<reference evidence="1 2" key="1">
    <citation type="journal article" date="2018" name="Front. Plant Sci.">
        <title>Red Clover (Trifolium pratense) and Zigzag Clover (T. medium) - A Picture of Genomic Similarities and Differences.</title>
        <authorList>
            <person name="Dluhosova J."/>
            <person name="Istvanek J."/>
            <person name="Nedelnik J."/>
            <person name="Repkova J."/>
        </authorList>
    </citation>
    <scope>NUCLEOTIDE SEQUENCE [LARGE SCALE GENOMIC DNA]</scope>
    <source>
        <strain evidence="2">cv. 10/8</strain>
        <tissue evidence="1">Leaf</tissue>
    </source>
</reference>
<feature type="non-terminal residue" evidence="1">
    <location>
        <position position="49"/>
    </location>
</feature>
<dbReference type="EMBL" id="LXQA010673878">
    <property type="protein sequence ID" value="MCI65347.1"/>
    <property type="molecule type" value="Genomic_DNA"/>
</dbReference>
<organism evidence="1 2">
    <name type="scientific">Trifolium medium</name>
    <dbReference type="NCBI Taxonomy" id="97028"/>
    <lineage>
        <taxon>Eukaryota</taxon>
        <taxon>Viridiplantae</taxon>
        <taxon>Streptophyta</taxon>
        <taxon>Embryophyta</taxon>
        <taxon>Tracheophyta</taxon>
        <taxon>Spermatophyta</taxon>
        <taxon>Magnoliopsida</taxon>
        <taxon>eudicotyledons</taxon>
        <taxon>Gunneridae</taxon>
        <taxon>Pentapetalae</taxon>
        <taxon>rosids</taxon>
        <taxon>fabids</taxon>
        <taxon>Fabales</taxon>
        <taxon>Fabaceae</taxon>
        <taxon>Papilionoideae</taxon>
        <taxon>50 kb inversion clade</taxon>
        <taxon>NPAAA clade</taxon>
        <taxon>Hologalegina</taxon>
        <taxon>IRL clade</taxon>
        <taxon>Trifolieae</taxon>
        <taxon>Trifolium</taxon>
    </lineage>
</organism>
<dbReference type="AlphaFoldDB" id="A0A392TXY1"/>
<comment type="caution">
    <text evidence="1">The sequence shown here is derived from an EMBL/GenBank/DDBJ whole genome shotgun (WGS) entry which is preliminary data.</text>
</comment>
<dbReference type="Proteomes" id="UP000265520">
    <property type="component" value="Unassembled WGS sequence"/>
</dbReference>
<evidence type="ECO:0000313" key="1">
    <source>
        <dbReference type="EMBL" id="MCI65347.1"/>
    </source>
</evidence>
<protein>
    <submittedName>
        <fullName evidence="1">Uncharacterized protein</fullName>
    </submittedName>
</protein>
<accession>A0A392TXY1</accession>
<name>A0A392TXY1_9FABA</name>